<evidence type="ECO:0000313" key="2">
    <source>
        <dbReference type="Proteomes" id="UP001201161"/>
    </source>
</evidence>
<dbReference type="RefSeq" id="WP_236400523.1">
    <property type="nucleotide sequence ID" value="NZ_JAKJHZ010000005.1"/>
</dbReference>
<comment type="caution">
    <text evidence="1">The sequence shown here is derived from an EMBL/GenBank/DDBJ whole genome shotgun (WGS) entry which is preliminary data.</text>
</comment>
<accession>A0ABS9HAW1</accession>
<organism evidence="1 2">
    <name type="scientific">Nocardioides potassii</name>
    <dbReference type="NCBI Taxonomy" id="2911371"/>
    <lineage>
        <taxon>Bacteria</taxon>
        <taxon>Bacillati</taxon>
        <taxon>Actinomycetota</taxon>
        <taxon>Actinomycetes</taxon>
        <taxon>Propionibacteriales</taxon>
        <taxon>Nocardioidaceae</taxon>
        <taxon>Nocardioides</taxon>
    </lineage>
</organism>
<protein>
    <submittedName>
        <fullName evidence="1">Uncharacterized protein</fullName>
    </submittedName>
</protein>
<gene>
    <name evidence="1" type="ORF">L2K70_06470</name>
</gene>
<dbReference type="Proteomes" id="UP001201161">
    <property type="component" value="Unassembled WGS sequence"/>
</dbReference>
<reference evidence="1 2" key="1">
    <citation type="submission" date="2022-01" db="EMBL/GenBank/DDBJ databases">
        <title>Nocardioides sp. nov., an actinomycete isolated from mining soil.</title>
        <authorList>
            <person name="Liu L."/>
        </authorList>
    </citation>
    <scope>NUCLEOTIDE SEQUENCE [LARGE SCALE GENOMIC DNA]</scope>
    <source>
        <strain evidence="1 2">KLBMP 9356</strain>
    </source>
</reference>
<name>A0ABS9HAW1_9ACTN</name>
<keyword evidence="2" id="KW-1185">Reference proteome</keyword>
<proteinExistence type="predicted"/>
<evidence type="ECO:0000313" key="1">
    <source>
        <dbReference type="EMBL" id="MCF6377241.1"/>
    </source>
</evidence>
<sequence>MTSSAPGPRRPVLAHAELGTPAEMAADCTEVGRNLGLGSALERRLERAARVAVAGRRPSLRFEDYPAEVGKREIPISDAAARIANALHLHLD</sequence>
<dbReference type="EMBL" id="JAKJHZ010000005">
    <property type="protein sequence ID" value="MCF6377241.1"/>
    <property type="molecule type" value="Genomic_DNA"/>
</dbReference>